<evidence type="ECO:0000256" key="5">
    <source>
        <dbReference type="ARBA" id="ARBA00022737"/>
    </source>
</evidence>
<dbReference type="PROSITE" id="PS00455">
    <property type="entry name" value="AMP_BINDING"/>
    <property type="match status" value="4"/>
</dbReference>
<feature type="domain" description="Carrier" evidence="8">
    <location>
        <begin position="3091"/>
        <end position="3165"/>
    </location>
</feature>
<evidence type="ECO:0000256" key="1">
    <source>
        <dbReference type="ARBA" id="ARBA00001957"/>
    </source>
</evidence>
<dbReference type="FunFam" id="3.30.300.30:FF:000015">
    <property type="entry name" value="Nonribosomal peptide synthase SidD"/>
    <property type="match status" value="1"/>
</dbReference>
<dbReference type="Gene3D" id="3.30.300.30">
    <property type="match status" value="4"/>
</dbReference>
<dbReference type="InterPro" id="IPR010060">
    <property type="entry name" value="NRPS_synth"/>
</dbReference>
<dbReference type="InterPro" id="IPR001242">
    <property type="entry name" value="Condensation_dom"/>
</dbReference>
<dbReference type="InterPro" id="IPR000873">
    <property type="entry name" value="AMP-dep_synth/lig_dom"/>
</dbReference>
<feature type="region of interest" description="Disordered" evidence="7">
    <location>
        <begin position="3159"/>
        <end position="3179"/>
    </location>
</feature>
<dbReference type="Gene3D" id="2.30.38.10">
    <property type="entry name" value="Luciferase, Domain 3"/>
    <property type="match status" value="2"/>
</dbReference>
<keyword evidence="5" id="KW-0677">Repeat</keyword>
<dbReference type="FunFam" id="3.40.50.980:FF:000001">
    <property type="entry name" value="Non-ribosomal peptide synthetase"/>
    <property type="match status" value="4"/>
</dbReference>
<dbReference type="InterPro" id="IPR025110">
    <property type="entry name" value="AMP-bd_C"/>
</dbReference>
<dbReference type="InterPro" id="IPR009081">
    <property type="entry name" value="PP-bd_ACP"/>
</dbReference>
<dbReference type="PROSITE" id="PS00012">
    <property type="entry name" value="PHOSPHOPANTETHEINE"/>
    <property type="match status" value="4"/>
</dbReference>
<dbReference type="InterPro" id="IPR020845">
    <property type="entry name" value="AMP-binding_CS"/>
</dbReference>
<dbReference type="CDD" id="cd19543">
    <property type="entry name" value="DCL_NRPS"/>
    <property type="match status" value="2"/>
</dbReference>
<reference evidence="9" key="1">
    <citation type="journal article" date="2017" name="J. Nat. Prod.">
        <title>Genomics-Driven Discovery of Chlorinated Cyclic Hexapeptides Ulleungmycins A and B from a Streptomyces Species.</title>
        <authorList>
            <person name="Son S."/>
            <person name="Hong Y.S."/>
            <person name="Jang M."/>
            <person name="Heo K.T."/>
            <person name="Lee B."/>
            <person name="Jang J.P."/>
            <person name="Kim J.W."/>
            <person name="Ryoo I.J."/>
            <person name="Kim W.G."/>
            <person name="Ko S.K."/>
            <person name="Kim B.Y."/>
            <person name="Jang J.H."/>
            <person name="Ahn J.S."/>
        </authorList>
    </citation>
    <scope>NUCLEOTIDE SEQUENCE</scope>
    <source>
        <strain evidence="9">KCB13F003</strain>
    </source>
</reference>
<dbReference type="InterPro" id="IPR023213">
    <property type="entry name" value="CAT-like_dom_sf"/>
</dbReference>
<dbReference type="FunFam" id="3.40.50.12780:FF:000012">
    <property type="entry name" value="Non-ribosomal peptide synthetase"/>
    <property type="match status" value="3"/>
</dbReference>
<dbReference type="PANTHER" id="PTHR45527:SF1">
    <property type="entry name" value="FATTY ACID SYNTHASE"/>
    <property type="match status" value="1"/>
</dbReference>
<dbReference type="Gene3D" id="3.30.559.30">
    <property type="entry name" value="Nonribosomal peptide synthetase, condensation domain"/>
    <property type="match status" value="5"/>
</dbReference>
<dbReference type="SMART" id="SM00823">
    <property type="entry name" value="PKS_PP"/>
    <property type="match status" value="4"/>
</dbReference>
<feature type="domain" description="Carrier" evidence="8">
    <location>
        <begin position="4627"/>
        <end position="4702"/>
    </location>
</feature>
<dbReference type="Pfam" id="PF00550">
    <property type="entry name" value="PP-binding"/>
    <property type="match status" value="4"/>
</dbReference>
<evidence type="ECO:0000256" key="2">
    <source>
        <dbReference type="ARBA" id="ARBA00006432"/>
    </source>
</evidence>
<dbReference type="FunFam" id="2.30.38.10:FF:000001">
    <property type="entry name" value="Non-ribosomal peptide synthetase PvdI"/>
    <property type="match status" value="3"/>
</dbReference>
<sequence>MNSDNRSLTHGRPAAGSTTLHGLFEAQAARRPAHPAVECGPVRLGYGEVDRRANQLAHRLVARGVRPETRVGVCVRRGPDLIVALLAVLKAGGAYVPLDPNYPAERLAFMVDDAGIALVISTADIDARPHHAPGTLLLDAPHQESTPDTPPAPGLLPDHTAYVLFTSGSTGTPKGVAVTHRGIEVLGAAHAAALDIDEGSRVLQFASPNFDVSIADMVQTWYAGATLVLPAGPAQAVGEALADLLAGAAVTHAMIPPSVLATVPPVELPQLRGLATGGEPCPPELVARWARGRRMFNAYGPTEATVTATLHGPLPTDLTGPPGIGRAVDGVRVAALDERLRPVPEGGVGELCISGDGLARGYEGRAALTAERFVADPHGPAGSRMYRTGDLVRRLPDESYEFLGRADHQVKIRGLRVELGEIETALTEHGQVLQSVVTLTTTTGTPQLLAHFVPLNPETSPTAADLRAHLSGRLPAHMVPAAFVAMDRLPLTPNGKVDRTALPAPAPGERPAYAAPRTDLEAALAEIWAEVLGVDDIGIEDDFFLAGGDSISVLRMAFQVNRRLGLTPATTALFDHPTIAGFAAHLTTSGHAEAAPALAPVNRHAALAASSAQRRLWFLDTYEPGGAAYNCATGLRLTGEPARPALAAALTALVARHEPLRTTFTEADGRVLQIIGEPTEVPLPVTDLTDVPAADRDRRLDRALRTEVSAPFDLRTGPVLRALLLRTAPTEHLLLLTAHHIAADAWSMDVMARELGVLYAAALDAPDAGPERLLDRAGLPPLPVQYADFAAWHNDRLQAPDLDGQLAYWQETLADVAPLELPTDRPRPAVRTSAGERHLFDLPADTVQALTALGHAQGCTLFAPLAAATQLLLARWSGQRDIALGTVDTGRDRAELADLVGFFVNTLVLRADVDESLTFQRFIARTRETVRAALEHAAVPFDRVVDAVLPERDPSRPPLIQAVLVLQNAPVGLPELPGIDATEHELPREAALFDLTMEFWQRPDGSLRGSVEYSTDLFDAATVERFARHLRTLLGELTEAPDRPMADARMLGAAETRRVLEDWNATERGIAPATLPALFAEQAARTPDAVALLHGDTRVTYAELDARTDRLARHLATRGVRPGDRVAVCLERGPELIGALLGILKAGAAYVPLDPKYPAARRQFMAADSDVTLLVTDRAHRDASGLDQVLVDDDRAAVDAEPRRPLAARITPDSGAYVIYTSGSTGTPKGTLTPHRAIDRVVRHTPYITLTEGDVVAQLASVSFDAATFEIWGALLNGATLAIAPPGVLAAPELGAFLSSHGVTTLWLTAGLFHEVVDADIDVLAGLRHLLAGGDALSARHCKAVLERLPGIALINGYGPTETTTFAAAGRLLPEHLAHDTVPLGRPIADTRLYVLDDRLRPVGQGIVGELYIAGEGLAQGYAGRPGPSAERFVADPFGAPGTRMYRTGDLVRWTAAGLLEFLGRGDDQVKVRGFRIEPGEVEAALAAHPDVARAVVVATAGRNGAKQLAGYAVPRPGATLEAAGLRAHLSATLPDHMVPSRYAVLDALPLTPNGKVDRRALPAPEAAGEGSARLAPRTPVEETLAAIWAEVLGLEAVGVEDNFFDLGGDSILSIQVISRARRAGLVLASQDIFVRQTVAELAAGLQSAADDTDGLDEPPVEGPVVLTPIQRWFFRTHRKAPHHFNQALHLDLTPGTDPEALAGAVAAVVAHHDALRLRYERTGAGWRQRNLAEDKTATLDRHHLAVLPAASHETAMAEAIDALQTGFDLSAGPLIRFALFELPTGDAQLVMVAHHLVMDGVSWRVLLEDLAVAYGQLSSGAAVDLGPKTTSFQEWASRLRSHVEEGGFDEELAYWSRVGEGVPTALPVHDVTPGEPRTAAAELSAETTRKLLQRVPATYRTRVNEVLLAVLGRVLGEWTGQQRVVVDVEGHGREEIFAGVDLSRTVGWFTTVFPVELPGDAAAGWDVLVKSVKESLRSVPNRGLGHGALRYLGDPDSAAGDLGRTVRPGISFNYLGQFDGMTGDGGLYRSLLPTPRGEHSPLDGRAYALDVVGRVADGRLVMEWGWADGVFAPETVDRLASRFIAALEEFVAHCEEPGTGGCTPSDFPLSGLDQTGVDRVVGDGRGVEDVLPLLPMQSGMLFHALMEPDQARTAAYFEQLMFVIDGVTDATAFGAAWQRVVDEVQALRVGVVWEGVAEPVQVVHREVTLPVEIVDWRGVTEDEQAARWEEWVAADRTRGLDLRQVPLARLALARLTDDRIRVLFTFHHMLLDGWSLARVLSAVFDGYAGVAPGAVSGGRRLADHVRWLTGRDLPAAEEFWRGMLAGFDTPVALPYDRPAVRSGQSRSSARVGVELTPELTDQLYAFARRHRLTVNAVVQGLWALLLAGRSGQQDVVFGATTSGRPTDLPGADEMVGLFINSLPVRTRLEPELGVVEWLQRLQAEQVEARRYDHLPLTRVQALSELPADQPLFDSLVVFENYPVDTDAAAEHGLKVGEISAVEATNYPLNLLAYGGKRLEFILAYDPEVLDRSTVQGLCDELARHARTVATATGRKLGGLDLVDAAARRRILDEWGRDDRQLAPRPLGEIFRAQLARTPGLPAVISGETTLSYAELHGRAGQLAHLLLSRGVRPGDRIAVALERGIDWLVAMQAVFHAGAVYVPVDPKYPAERIAHMVTDSGATLLLAEKRLGAGLPGPDALGAVPVVEVDTLGAELADLPAALPDVRIDPHAPAYVIYTSGSTGVPKGVEVPGTGFAALLTAVVERLEVAEGCRVLQGTSPSFDASLIEVLMALGVGGTLVLSPPETLSAEQLVDLLRRHRVSHALILPAMLATLPRTELPDLRTLLVGAEAVSADLVARWADGRRMINGYGPTEATIATTFSDPLSAADAGAPPIGRPYADVRTYVLDAWLRPVAPGVAGELYIGGEGVTLGYVNRPGITAERFVADPYGAPGARMYRSGDAVRWGDDGQLRFVGRTDAQVKVRGHRVELGEVETALAAHPAVGQVAVLFRTDGPGARLVGYVSPAAEDGDRAPDAAALREFLAEGLPEYMVPSVFVTLDALPLTPNGKVDRRALPAPETVTGDSARSAPRTPVEEILAVIWAEVLGLEAVGVEDNFFDLGGDSILSIQVVSRARAAGLSIAPKDVFDRQTVRALAEHAGRADASGPAPERRRVDGPVGPTPIQEWFFASHPAAPHHFDMSMAATLKDGVDTDTLAAAVAAVVAHHDALRLRFVRGADGAWTQSVADADAPVPVHHADLTGLPSGARRAERDRLVAEAQSGLNLTEGPLLRTLSFALGAEDGGQLIVVAHHLVVDAVSWRVLLEDLAVAYGQLSSGATVDLGPKTTPFVEWASRLRSHVEEGGFDEELAYWSAVGEDIPTALPVQEGTPGELRIRSTGLSAEATRKLLQRVPATYRTRVNEVLLAVLGRVLGEWTGQQRVVVDVEGHGREEIFAGVDLSRTVGWFTTVFPVELPGDAAAGWDVLVKSVKESLRSVPNRGLGHGALRHLADALPDRSPQVSFNYLGQFDTAATATTASSAADAEDALFRETGFVQDGDTSPLDGRAYALDVVGRVADGRLVMEWGWADGVFAEETVDRLASGFLVALEEFLAHCEEPDAGGCTPSDFPLSGLDQTGVDRVVGDGRGVEDVLPLMPMQSGMLFHALMESAQARTAAYFEQLMFVIDGVTDPAEFADSWQHVVDEVQALRIGVAWEGVAEPVQVVHREATLPVEIVDWRGVTEDEQAARWEEWVAADRTRGLDLRQVPLARLALARLTDDRIRVLFTFHHVLLDGWSLSRVLSLVFDDYTARRDRKPLPAIAGGRRLADQARWMRGRDIPEAEEFWRGVLAGFDSPVALPYDRPAVRSGQSRSSARVGVELTPELTDQLYAFARRHRLTVNAVVQGLWALLLAGRSGQHDVVFGATTSGRPTELTGADDMVGLFINSLPVRTRLEPELGVVEWLQRLQAEQVEARRYDHLPLTRIQALGHLPADQPLFDSLVVFANYPVDTDAAAEHGLKVGEISAVEATNYPLNLAAYTGDSLTLTLLYDPEVFDPATVEELRDDLTLYARTVAGLQDTDRKLGTLDLLDAERRQRILEEWGRGAPGDEGTTLTEVFARQVARAPGNTALIVDGQELSYAEVDARANRLAHRLIALGVGPDTRVGVCLGRHAELFVTLLAVLKAGGAYVPLDPEYPADRLAFMVTDSGAELVVTDTGSAGALPPGDARRLLLDETATDGYPDVAPEVPLHPDNLAHVIYTSGSTGRPKGAVLPHRGVLRVARDPKLAMSERDVVGQLATVSFDAGTLEIWSAWLNGAALAVSPSRVMSAAETGEFLRSHRVSAIWITAGLFHEMVDSDVQVFSGLRLIMSGGDTLSPAHATRAVAQLPGVRMINGYGPTEGTVFTSLYVVNGDGDGEGEGEGAAAAPVPGPLPIGTPIAGTRVYVLDPALRPVAPGVPGELYLTGDGMGRGYVNRPGITAERFVADPFGEPGARMYRSGDLVRWLPDGNLDFVSRTDFQVKIRGLRIELGEIEAAAAAHPGVAQALVLAREDIPGSKRLVAYAVPVPGKGPGPDELKEFLARSLPAHMVPAAVIVLDAFPLTPNGKVDRRALPSPEAAAGDRAQRVAPRNPAEEILAGIWGDVLGQDRVSVEDNFFDLGGDSILSIQVISRIRDVFVIDLPARALFDNPTVADLAAAVEERLLSELEQQ</sequence>
<dbReference type="GO" id="GO:0043041">
    <property type="term" value="P:amino acid activation for nonribosomal peptide biosynthetic process"/>
    <property type="evidence" value="ECO:0007669"/>
    <property type="project" value="TreeGrafter"/>
</dbReference>
<dbReference type="PANTHER" id="PTHR45527">
    <property type="entry name" value="NONRIBOSOMAL PEPTIDE SYNTHETASE"/>
    <property type="match status" value="1"/>
</dbReference>
<proteinExistence type="inferred from homology"/>
<dbReference type="FunFam" id="1.10.1200.10:FF:000016">
    <property type="entry name" value="Non-ribosomal peptide synthase"/>
    <property type="match status" value="1"/>
</dbReference>
<dbReference type="FunFam" id="1.10.1200.10:FF:000005">
    <property type="entry name" value="Nonribosomal peptide synthetase 1"/>
    <property type="match status" value="3"/>
</dbReference>
<dbReference type="GO" id="GO:0031177">
    <property type="term" value="F:phosphopantetheine binding"/>
    <property type="evidence" value="ECO:0007669"/>
    <property type="project" value="InterPro"/>
</dbReference>
<dbReference type="Pfam" id="PF00668">
    <property type="entry name" value="Condensation"/>
    <property type="match status" value="5"/>
</dbReference>
<dbReference type="SUPFAM" id="SSF56801">
    <property type="entry name" value="Acetyl-CoA synthetase-like"/>
    <property type="match status" value="4"/>
</dbReference>
<dbReference type="GO" id="GO:0017000">
    <property type="term" value="P:antibiotic biosynthetic process"/>
    <property type="evidence" value="ECO:0007669"/>
    <property type="project" value="UniProtKB-KW"/>
</dbReference>
<evidence type="ECO:0000256" key="7">
    <source>
        <dbReference type="SAM" id="MobiDB-lite"/>
    </source>
</evidence>
<dbReference type="Gene3D" id="1.10.1200.10">
    <property type="entry name" value="ACP-like"/>
    <property type="match status" value="4"/>
</dbReference>
<dbReference type="Gene3D" id="3.40.50.980">
    <property type="match status" value="4"/>
</dbReference>
<dbReference type="EMBL" id="MF541667">
    <property type="protein sequence ID" value="ATU31794.1"/>
    <property type="molecule type" value="Genomic_DNA"/>
</dbReference>
<comment type="similarity">
    <text evidence="2">Belongs to the ATP-dependent AMP-binding enzyme family.</text>
</comment>
<dbReference type="SMART" id="SM01294">
    <property type="entry name" value="PKS_PP_betabranch"/>
    <property type="match status" value="1"/>
</dbReference>
<dbReference type="PROSITE" id="PS50075">
    <property type="entry name" value="CARRIER"/>
    <property type="match status" value="4"/>
</dbReference>
<dbReference type="CDD" id="cd12117">
    <property type="entry name" value="A_NRPS_Srf_like"/>
    <property type="match status" value="2"/>
</dbReference>
<dbReference type="InterPro" id="IPR045851">
    <property type="entry name" value="AMP-bd_C_sf"/>
</dbReference>
<dbReference type="InterPro" id="IPR042099">
    <property type="entry name" value="ANL_N_sf"/>
</dbReference>
<keyword evidence="6" id="KW-0045">Antibiotic biosynthesis</keyword>
<comment type="cofactor">
    <cofactor evidence="1">
        <name>pantetheine 4'-phosphate</name>
        <dbReference type="ChEBI" id="CHEBI:47942"/>
    </cofactor>
</comment>
<keyword evidence="4" id="KW-0597">Phosphoprotein</keyword>
<dbReference type="Pfam" id="PF00501">
    <property type="entry name" value="AMP-binding"/>
    <property type="match status" value="4"/>
</dbReference>
<dbReference type="InterPro" id="IPR020806">
    <property type="entry name" value="PKS_PP-bd"/>
</dbReference>
<name>A0A2D3E303_9ACTN</name>
<dbReference type="GO" id="GO:0005737">
    <property type="term" value="C:cytoplasm"/>
    <property type="evidence" value="ECO:0007669"/>
    <property type="project" value="TreeGrafter"/>
</dbReference>
<dbReference type="InterPro" id="IPR006162">
    <property type="entry name" value="Ppantetheine_attach_site"/>
</dbReference>
<gene>
    <name evidence="9" type="primary">ulmA</name>
</gene>
<dbReference type="SUPFAM" id="SSF47336">
    <property type="entry name" value="ACP-like"/>
    <property type="match status" value="4"/>
</dbReference>
<dbReference type="FunFam" id="3.30.300.30:FF:000010">
    <property type="entry name" value="Enterobactin synthetase component F"/>
    <property type="match status" value="3"/>
</dbReference>
<dbReference type="InterPro" id="IPR010071">
    <property type="entry name" value="AA_adenyl_dom"/>
</dbReference>
<dbReference type="CDD" id="cd19534">
    <property type="entry name" value="E_NRPS"/>
    <property type="match status" value="2"/>
</dbReference>
<organism evidence="9">
    <name type="scientific">Streptomyces sp. KCB13F003</name>
    <dbReference type="NCBI Taxonomy" id="2052824"/>
    <lineage>
        <taxon>Bacteria</taxon>
        <taxon>Bacillati</taxon>
        <taxon>Actinomycetota</taxon>
        <taxon>Actinomycetes</taxon>
        <taxon>Kitasatosporales</taxon>
        <taxon>Streptomycetaceae</taxon>
        <taxon>Streptomyces</taxon>
    </lineage>
</organism>
<dbReference type="GO" id="GO:0072330">
    <property type="term" value="P:monocarboxylic acid biosynthetic process"/>
    <property type="evidence" value="ECO:0007669"/>
    <property type="project" value="UniProtKB-ARBA"/>
</dbReference>
<dbReference type="GO" id="GO:0044550">
    <property type="term" value="P:secondary metabolite biosynthetic process"/>
    <property type="evidence" value="ECO:0007669"/>
    <property type="project" value="UniProtKB-ARBA"/>
</dbReference>
<protein>
    <submittedName>
        <fullName evidence="9">NRPS</fullName>
    </submittedName>
</protein>
<dbReference type="NCBIfam" id="NF003417">
    <property type="entry name" value="PRK04813.1"/>
    <property type="match status" value="4"/>
</dbReference>
<evidence type="ECO:0000259" key="8">
    <source>
        <dbReference type="PROSITE" id="PS50075"/>
    </source>
</evidence>
<dbReference type="NCBIfam" id="TIGR01733">
    <property type="entry name" value="AA-adenyl-dom"/>
    <property type="match status" value="4"/>
</dbReference>
<dbReference type="InterPro" id="IPR036736">
    <property type="entry name" value="ACP-like_sf"/>
</dbReference>
<dbReference type="Gene3D" id="3.30.559.10">
    <property type="entry name" value="Chloramphenicol acetyltransferase-like domain"/>
    <property type="match status" value="5"/>
</dbReference>
<evidence type="ECO:0000313" key="9">
    <source>
        <dbReference type="EMBL" id="ATU31794.1"/>
    </source>
</evidence>
<feature type="domain" description="Carrier" evidence="8">
    <location>
        <begin position="1576"/>
        <end position="1650"/>
    </location>
</feature>
<dbReference type="Gene3D" id="3.40.50.12780">
    <property type="entry name" value="N-terminal domain of ligase-like"/>
    <property type="match status" value="2"/>
</dbReference>
<keyword evidence="3" id="KW-0596">Phosphopantetheine</keyword>
<accession>A0A2D3E303</accession>
<evidence type="ECO:0000256" key="6">
    <source>
        <dbReference type="ARBA" id="ARBA00023194"/>
    </source>
</evidence>
<dbReference type="GO" id="GO:0003824">
    <property type="term" value="F:catalytic activity"/>
    <property type="evidence" value="ECO:0007669"/>
    <property type="project" value="InterPro"/>
</dbReference>
<evidence type="ECO:0000256" key="4">
    <source>
        <dbReference type="ARBA" id="ARBA00022553"/>
    </source>
</evidence>
<evidence type="ECO:0000256" key="3">
    <source>
        <dbReference type="ARBA" id="ARBA00022450"/>
    </source>
</evidence>
<dbReference type="SUPFAM" id="SSF52777">
    <property type="entry name" value="CoA-dependent acyltransferases"/>
    <property type="match status" value="10"/>
</dbReference>
<dbReference type="Pfam" id="PF13193">
    <property type="entry name" value="AMP-binding_C"/>
    <property type="match status" value="4"/>
</dbReference>
<dbReference type="CDD" id="cd19531">
    <property type="entry name" value="LCL_NRPS-like"/>
    <property type="match status" value="1"/>
</dbReference>
<dbReference type="NCBIfam" id="TIGR01720">
    <property type="entry name" value="NRPS-para261"/>
    <property type="match status" value="2"/>
</dbReference>
<dbReference type="GO" id="GO:0008610">
    <property type="term" value="P:lipid biosynthetic process"/>
    <property type="evidence" value="ECO:0007669"/>
    <property type="project" value="UniProtKB-ARBA"/>
</dbReference>
<feature type="domain" description="Carrier" evidence="8">
    <location>
        <begin position="515"/>
        <end position="590"/>
    </location>
</feature>